<evidence type="ECO:0000313" key="2">
    <source>
        <dbReference type="EMBL" id="RDZ18052.1"/>
    </source>
</evidence>
<reference evidence="2 3" key="1">
    <citation type="journal article" date="2018" name="Appl. Environ. Microbiol.">
        <title>Antimicrobial susceptibility testing and tentative epidemiological cut-off values of five Bacillus species relevant for use as animal feed additives or for plant protection.</title>
        <authorList>
            <person name="Agerso Y."/>
            <person name="Stuer-Lauridsen B."/>
            <person name="Bjerre K."/>
            <person name="Jensen M.G."/>
            <person name="Johansen E."/>
            <person name="Bennedsen M."/>
            <person name="Brockmann E."/>
            <person name="Nielsen B."/>
        </authorList>
    </citation>
    <scope>NUCLEOTIDE SEQUENCE [LARGE SCALE GENOMIC DNA]</scope>
    <source>
        <strain evidence="2 3">CHCC20162</strain>
    </source>
</reference>
<comment type="caution">
    <text evidence="2">The sequence shown here is derived from an EMBL/GenBank/DDBJ whole genome shotgun (WGS) entry which is preliminary data.</text>
</comment>
<evidence type="ECO:0000256" key="1">
    <source>
        <dbReference type="SAM" id="Phobius"/>
    </source>
</evidence>
<keyword evidence="1" id="KW-1133">Transmembrane helix</keyword>
<proteinExistence type="predicted"/>
<dbReference type="RefSeq" id="WP_116072129.1">
    <property type="nucleotide sequence ID" value="NZ_CP187630.1"/>
</dbReference>
<evidence type="ECO:0008006" key="4">
    <source>
        <dbReference type="Google" id="ProtNLM"/>
    </source>
</evidence>
<keyword evidence="1" id="KW-0812">Transmembrane</keyword>
<evidence type="ECO:0000313" key="3">
    <source>
        <dbReference type="Proteomes" id="UP000256519"/>
    </source>
</evidence>
<dbReference type="EMBL" id="PQWM01000006">
    <property type="protein sequence ID" value="RDZ18052.1"/>
    <property type="molecule type" value="Genomic_DNA"/>
</dbReference>
<sequence>MKKNYTVLFLMLFVVSIAGGLALNNTFKYAMLIAVGIGTVFLVCSTFFAAKNYNSSKTQ</sequence>
<feature type="transmembrane region" description="Helical" evidence="1">
    <location>
        <begin position="32"/>
        <end position="50"/>
    </location>
</feature>
<protein>
    <recommendedName>
        <fullName evidence="4">NADH dehydrogenase subunit 6</fullName>
    </recommendedName>
</protein>
<accession>A0A3D8XA26</accession>
<keyword evidence="1" id="KW-0472">Membrane</keyword>
<dbReference type="AlphaFoldDB" id="A0A3D8XA26"/>
<organism evidence="2 3">
    <name type="scientific">Priestia megaterium</name>
    <name type="common">Bacillus megaterium</name>
    <dbReference type="NCBI Taxonomy" id="1404"/>
    <lineage>
        <taxon>Bacteria</taxon>
        <taxon>Bacillati</taxon>
        <taxon>Bacillota</taxon>
        <taxon>Bacilli</taxon>
        <taxon>Bacillales</taxon>
        <taxon>Bacillaceae</taxon>
        <taxon>Priestia</taxon>
    </lineage>
</organism>
<dbReference type="Proteomes" id="UP000256519">
    <property type="component" value="Unassembled WGS sequence"/>
</dbReference>
<name>A0A3D8XA26_PRIMG</name>
<gene>
    <name evidence="2" type="ORF">C3744_04005</name>
</gene>